<evidence type="ECO:0000256" key="5">
    <source>
        <dbReference type="SAM" id="MobiDB-lite"/>
    </source>
</evidence>
<sequence length="152" mass="16278">MQKGLSWRHAVIAGSILCSTLMVGNAKAQEETREPQSSLSIPLAPAVAVQKETPVYHCTGSHSLLQKLPAGDFPVTYLNAGAVSLAVLPVEGQTLVFTNVMSASGAKYVADRFVWWTKGQQAFFSEDQADAGSPSVCEEVKLSHTGTEKQTR</sequence>
<dbReference type="KEGG" id="asz:ASN_3358"/>
<dbReference type="InterPro" id="IPR036328">
    <property type="entry name" value="MliC_sf"/>
</dbReference>
<keyword evidence="1 6" id="KW-0732">Signal</keyword>
<dbReference type="Gene3D" id="2.40.128.200">
    <property type="match status" value="1"/>
</dbReference>
<protein>
    <recommendedName>
        <fullName evidence="7">C-type lysozyme inhibitor domain-containing protein</fullName>
    </recommendedName>
</protein>
<gene>
    <name evidence="8" type="ORF">ASN_3358</name>
</gene>
<dbReference type="Proteomes" id="UP000056109">
    <property type="component" value="Chromosome I"/>
</dbReference>
<keyword evidence="9" id="KW-1185">Reference proteome</keyword>
<accession>A0A0U5BE69</accession>
<keyword evidence="4" id="KW-0449">Lipoprotein</keyword>
<dbReference type="AlphaFoldDB" id="A0A0U5BE69"/>
<dbReference type="SUPFAM" id="SSF141488">
    <property type="entry name" value="YdhA-like"/>
    <property type="match status" value="1"/>
</dbReference>
<dbReference type="EMBL" id="LN606600">
    <property type="protein sequence ID" value="CEF42594.1"/>
    <property type="molecule type" value="Genomic_DNA"/>
</dbReference>
<evidence type="ECO:0000313" key="9">
    <source>
        <dbReference type="Proteomes" id="UP000056109"/>
    </source>
</evidence>
<feature type="domain" description="C-type lysozyme inhibitor" evidence="7">
    <location>
        <begin position="74"/>
        <end position="130"/>
    </location>
</feature>
<keyword evidence="2" id="KW-0472">Membrane</keyword>
<evidence type="ECO:0000256" key="4">
    <source>
        <dbReference type="ARBA" id="ARBA00023288"/>
    </source>
</evidence>
<evidence type="ECO:0000256" key="6">
    <source>
        <dbReference type="SAM" id="SignalP"/>
    </source>
</evidence>
<organism evidence="8 9">
    <name type="scientific">Acetobacter senegalensis</name>
    <dbReference type="NCBI Taxonomy" id="446692"/>
    <lineage>
        <taxon>Bacteria</taxon>
        <taxon>Pseudomonadati</taxon>
        <taxon>Pseudomonadota</taxon>
        <taxon>Alphaproteobacteria</taxon>
        <taxon>Acetobacterales</taxon>
        <taxon>Acetobacteraceae</taxon>
        <taxon>Acetobacter</taxon>
    </lineage>
</organism>
<name>A0A0U5BE69_9PROT</name>
<dbReference type="InterPro" id="IPR018660">
    <property type="entry name" value="MliC"/>
</dbReference>
<evidence type="ECO:0000256" key="2">
    <source>
        <dbReference type="ARBA" id="ARBA00023136"/>
    </source>
</evidence>
<evidence type="ECO:0000313" key="8">
    <source>
        <dbReference type="EMBL" id="CEF42594.1"/>
    </source>
</evidence>
<evidence type="ECO:0000256" key="1">
    <source>
        <dbReference type="ARBA" id="ARBA00022729"/>
    </source>
</evidence>
<dbReference type="Pfam" id="PF09864">
    <property type="entry name" value="MliC"/>
    <property type="match status" value="1"/>
</dbReference>
<keyword evidence="3" id="KW-0564">Palmitate</keyword>
<dbReference type="PATRIC" id="fig|446692.3.peg.3557"/>
<proteinExistence type="predicted"/>
<feature type="compositionally biased region" description="Basic and acidic residues" evidence="5">
    <location>
        <begin position="138"/>
        <end position="152"/>
    </location>
</feature>
<evidence type="ECO:0000259" key="7">
    <source>
        <dbReference type="Pfam" id="PF09864"/>
    </source>
</evidence>
<feature type="region of interest" description="Disordered" evidence="5">
    <location>
        <begin position="130"/>
        <end position="152"/>
    </location>
</feature>
<reference evidence="9" key="1">
    <citation type="submission" date="2014-09" db="EMBL/GenBank/DDBJ databases">
        <authorList>
            <person name="Illeghems K.G."/>
        </authorList>
    </citation>
    <scope>NUCLEOTIDE SEQUENCE [LARGE SCALE GENOMIC DNA]</scope>
    <source>
        <strain evidence="9">108B</strain>
    </source>
</reference>
<feature type="signal peptide" evidence="6">
    <location>
        <begin position="1"/>
        <end position="28"/>
    </location>
</feature>
<evidence type="ECO:0000256" key="3">
    <source>
        <dbReference type="ARBA" id="ARBA00023139"/>
    </source>
</evidence>
<feature type="chain" id="PRO_5006855236" description="C-type lysozyme inhibitor domain-containing protein" evidence="6">
    <location>
        <begin position="29"/>
        <end position="152"/>
    </location>
</feature>